<dbReference type="Proteomes" id="UP001214628">
    <property type="component" value="Chromosome 4"/>
</dbReference>
<proteinExistence type="inferred from homology"/>
<name>A0AAF0F8K7_9BASI</name>
<dbReference type="GO" id="GO:0005811">
    <property type="term" value="C:lipid droplet"/>
    <property type="evidence" value="ECO:0007669"/>
    <property type="project" value="TreeGrafter"/>
</dbReference>
<dbReference type="PANTHER" id="PTHR12286">
    <property type="entry name" value="SACCHAROPINE DEHYDROGENASE-LIKE OXIDOREDUCTASE"/>
    <property type="match status" value="1"/>
</dbReference>
<gene>
    <name evidence="3" type="ORF">MPSI1_002987</name>
</gene>
<reference evidence="3" key="1">
    <citation type="submission" date="2023-02" db="EMBL/GenBank/DDBJ databases">
        <title>Mating type loci evolution in Malassezia.</title>
        <authorList>
            <person name="Coelho M.A."/>
        </authorList>
    </citation>
    <scope>NUCLEOTIDE SEQUENCE</scope>
    <source>
        <strain evidence="3">CBS 14136</strain>
    </source>
</reference>
<dbReference type="InterPro" id="IPR036291">
    <property type="entry name" value="NAD(P)-bd_dom_sf"/>
</dbReference>
<evidence type="ECO:0000259" key="2">
    <source>
        <dbReference type="Pfam" id="PF03435"/>
    </source>
</evidence>
<dbReference type="GO" id="GO:0005886">
    <property type="term" value="C:plasma membrane"/>
    <property type="evidence" value="ECO:0007669"/>
    <property type="project" value="TreeGrafter"/>
</dbReference>
<keyword evidence="4" id="KW-1185">Reference proteome</keyword>
<dbReference type="AlphaFoldDB" id="A0AAF0F8K7"/>
<dbReference type="SUPFAM" id="SSF51735">
    <property type="entry name" value="NAD(P)-binding Rossmann-fold domains"/>
    <property type="match status" value="1"/>
</dbReference>
<dbReference type="GO" id="GO:0005739">
    <property type="term" value="C:mitochondrion"/>
    <property type="evidence" value="ECO:0007669"/>
    <property type="project" value="TreeGrafter"/>
</dbReference>
<organism evidence="3 4">
    <name type="scientific">Malassezia psittaci</name>
    <dbReference type="NCBI Taxonomy" id="1821823"/>
    <lineage>
        <taxon>Eukaryota</taxon>
        <taxon>Fungi</taxon>
        <taxon>Dikarya</taxon>
        <taxon>Basidiomycota</taxon>
        <taxon>Ustilaginomycotina</taxon>
        <taxon>Malasseziomycetes</taxon>
        <taxon>Malasseziales</taxon>
        <taxon>Malasseziaceae</taxon>
        <taxon>Malassezia</taxon>
    </lineage>
</organism>
<dbReference type="EMBL" id="CP118378">
    <property type="protein sequence ID" value="WFD44320.1"/>
    <property type="molecule type" value="Genomic_DNA"/>
</dbReference>
<feature type="domain" description="Saccharopine dehydrogenase NADP binding" evidence="2">
    <location>
        <begin position="10"/>
        <end position="142"/>
    </location>
</feature>
<dbReference type="InterPro" id="IPR005097">
    <property type="entry name" value="Sacchrp_dh_NADP-bd"/>
</dbReference>
<sequence length="424" mass="45670">MPTQEKEYDIVLYGASGFTGSIVAQYLAEHPQAPKIAFAGRNAAKLRKVRDGLSGVSKARIESIGLLEASASDTASLHRLAKCATVVINTVGPFSLLGGYDVARAVAEEGGGYVDLTGESNVYFDEVQDLHTLAQKTGAVLVPSSGFDSLPFDLSTYITAKELKKVLGKEATIANVLVGFHVEGSMSGGTLASGIALKDHPFALHYAEPYYLSPLKGKQVTKPYKWRYIPQYGGYGSYSPFTAHNTRVVYRSWGLLEEAKSSKRYGPNFAYKEAELCKSRLGAFLMSSQFQYFPYMLKIPGFAKLAGKVLPPGKGPSIEQQLKGCARLRTVAQADDGKTQCMSTFSVKGDPGYLKSAAFLAESALTLAYEKKHYTGMARRGGVLTPATAAPDALIARLTQYAGVTIQAQNVTGQKDLTKIMPSH</sequence>
<protein>
    <recommendedName>
        <fullName evidence="2">Saccharopine dehydrogenase NADP binding domain-containing protein</fullName>
    </recommendedName>
</protein>
<evidence type="ECO:0000256" key="1">
    <source>
        <dbReference type="ARBA" id="ARBA00038048"/>
    </source>
</evidence>
<dbReference type="GO" id="GO:0009247">
    <property type="term" value="P:glycolipid biosynthetic process"/>
    <property type="evidence" value="ECO:0007669"/>
    <property type="project" value="TreeGrafter"/>
</dbReference>
<dbReference type="Gene3D" id="3.40.50.720">
    <property type="entry name" value="NAD(P)-binding Rossmann-like Domain"/>
    <property type="match status" value="1"/>
</dbReference>
<comment type="similarity">
    <text evidence="1">Belongs to the saccharopine dehydrogenase family.</text>
</comment>
<evidence type="ECO:0000313" key="3">
    <source>
        <dbReference type="EMBL" id="WFD44320.1"/>
    </source>
</evidence>
<evidence type="ECO:0000313" key="4">
    <source>
        <dbReference type="Proteomes" id="UP001214628"/>
    </source>
</evidence>
<dbReference type="PANTHER" id="PTHR12286:SF5">
    <property type="entry name" value="SACCHAROPINE DEHYDROGENASE-LIKE OXIDOREDUCTASE"/>
    <property type="match status" value="1"/>
</dbReference>
<dbReference type="InterPro" id="IPR051276">
    <property type="entry name" value="Saccharopine_DH-like_oxidrdct"/>
</dbReference>
<dbReference type="Pfam" id="PF03435">
    <property type="entry name" value="Sacchrp_dh_NADP"/>
    <property type="match status" value="1"/>
</dbReference>
<accession>A0AAF0F8K7</accession>